<dbReference type="Proteomes" id="UP000663891">
    <property type="component" value="Unassembled WGS sequence"/>
</dbReference>
<dbReference type="EMBL" id="CAJNON010000462">
    <property type="protein sequence ID" value="CAF1274617.1"/>
    <property type="molecule type" value="Genomic_DNA"/>
</dbReference>
<gene>
    <name evidence="4" type="ORF">IZO911_LOCUS30971</name>
    <name evidence="6" type="ORF">KXQ929_LOCUS14163</name>
    <name evidence="5" type="ORF">VCS650_LOCUS29620</name>
</gene>
<evidence type="ECO:0000313" key="4">
    <source>
        <dbReference type="EMBL" id="CAF1244187.1"/>
    </source>
</evidence>
<evidence type="ECO:0000313" key="7">
    <source>
        <dbReference type="Proteomes" id="UP000663868"/>
    </source>
</evidence>
<dbReference type="Proteomes" id="UP000663860">
    <property type="component" value="Unassembled WGS sequence"/>
</dbReference>
<dbReference type="PANTHER" id="PTHR45641:SF19">
    <property type="entry name" value="NEPHROCYSTIN-3"/>
    <property type="match status" value="1"/>
</dbReference>
<dbReference type="EMBL" id="CAJOBB010000778">
    <property type="protein sequence ID" value="CAF3749671.1"/>
    <property type="molecule type" value="Genomic_DNA"/>
</dbReference>
<dbReference type="InterPro" id="IPR011990">
    <property type="entry name" value="TPR-like_helical_dom_sf"/>
</dbReference>
<evidence type="ECO:0000313" key="5">
    <source>
        <dbReference type="EMBL" id="CAF1274617.1"/>
    </source>
</evidence>
<comment type="caution">
    <text evidence="6">The sequence shown here is derived from an EMBL/GenBank/DDBJ whole genome shotgun (WGS) entry which is preliminary data.</text>
</comment>
<feature type="repeat" description="TPR" evidence="3">
    <location>
        <begin position="30"/>
        <end position="63"/>
    </location>
</feature>
<dbReference type="Pfam" id="PF13424">
    <property type="entry name" value="TPR_12"/>
    <property type="match status" value="1"/>
</dbReference>
<dbReference type="AlphaFoldDB" id="A0A818Y297"/>
<dbReference type="PANTHER" id="PTHR45641">
    <property type="entry name" value="TETRATRICOPEPTIDE REPEAT PROTEIN (AFU_ORTHOLOGUE AFUA_6G03870)"/>
    <property type="match status" value="1"/>
</dbReference>
<dbReference type="EMBL" id="CAJNOE010000495">
    <property type="protein sequence ID" value="CAF1244187.1"/>
    <property type="molecule type" value="Genomic_DNA"/>
</dbReference>
<proteinExistence type="predicted"/>
<organism evidence="6 7">
    <name type="scientific">Adineta steineri</name>
    <dbReference type="NCBI Taxonomy" id="433720"/>
    <lineage>
        <taxon>Eukaryota</taxon>
        <taxon>Metazoa</taxon>
        <taxon>Spiralia</taxon>
        <taxon>Gnathifera</taxon>
        <taxon>Rotifera</taxon>
        <taxon>Eurotatoria</taxon>
        <taxon>Bdelloidea</taxon>
        <taxon>Adinetida</taxon>
        <taxon>Adinetidae</taxon>
        <taxon>Adineta</taxon>
    </lineage>
</organism>
<dbReference type="PROSITE" id="PS50005">
    <property type="entry name" value="TPR"/>
    <property type="match status" value="1"/>
</dbReference>
<keyword evidence="1" id="KW-0677">Repeat</keyword>
<dbReference type="Gene3D" id="1.25.40.10">
    <property type="entry name" value="Tetratricopeptide repeat domain"/>
    <property type="match status" value="1"/>
</dbReference>
<protein>
    <recommendedName>
        <fullName evidence="8">Tetratricopeptide repeat protein</fullName>
    </recommendedName>
</protein>
<accession>A0A818Y297</accession>
<reference evidence="6" key="1">
    <citation type="submission" date="2021-02" db="EMBL/GenBank/DDBJ databases">
        <authorList>
            <person name="Nowell W R."/>
        </authorList>
    </citation>
    <scope>NUCLEOTIDE SEQUENCE</scope>
</reference>
<dbReference type="SUPFAM" id="SSF48452">
    <property type="entry name" value="TPR-like"/>
    <property type="match status" value="1"/>
</dbReference>
<evidence type="ECO:0000256" key="3">
    <source>
        <dbReference type="PROSITE-ProRule" id="PRU00339"/>
    </source>
</evidence>
<name>A0A818Y297_9BILA</name>
<sequence>MEEYSLALDFHERARQIRQESLPETHPDLAQTRHNLARIYMEMEQYEVAYEHAQRAVEIAQQKLSEKHPDLLEYTETLSELQQKL</sequence>
<evidence type="ECO:0000313" key="6">
    <source>
        <dbReference type="EMBL" id="CAF3749671.1"/>
    </source>
</evidence>
<evidence type="ECO:0008006" key="8">
    <source>
        <dbReference type="Google" id="ProtNLM"/>
    </source>
</evidence>
<dbReference type="Proteomes" id="UP000663868">
    <property type="component" value="Unassembled WGS sequence"/>
</dbReference>
<keyword evidence="2 3" id="KW-0802">TPR repeat</keyword>
<dbReference type="InterPro" id="IPR019734">
    <property type="entry name" value="TPR_rpt"/>
</dbReference>
<dbReference type="OrthoDB" id="10043504at2759"/>
<evidence type="ECO:0000256" key="1">
    <source>
        <dbReference type="ARBA" id="ARBA00022737"/>
    </source>
</evidence>
<evidence type="ECO:0000256" key="2">
    <source>
        <dbReference type="ARBA" id="ARBA00022803"/>
    </source>
</evidence>